<evidence type="ECO:0000313" key="2">
    <source>
        <dbReference type="Proteomes" id="UP001235133"/>
    </source>
</evidence>
<sequence>MRLPVTPTTTLWRELRDRVRRHNAGGRVIVAVDGLDGAGKTVFADGLAEVFAETGDAVFRASTDGFHRPRSERYLRGRHSPEGFYRDSFDYATFRRVLIDPFRDGAQTAGTTGFQLAAFDVVRDAPVESQWVTAPLDAVLVVDGVFLHRPELRDLWDWSIWLDVPFEVSYARMALRDGSDPDPDAYSNARYRQGQEIYLREARPQEAASVIVDNVDLAHPRIVGRS</sequence>
<dbReference type="Gene3D" id="3.40.50.300">
    <property type="entry name" value="P-loop containing nucleotide triphosphate hydrolases"/>
    <property type="match status" value="1"/>
</dbReference>
<gene>
    <name evidence="1" type="ORF">Q9R08_18820</name>
</gene>
<protein>
    <submittedName>
        <fullName evidence="1">Uridine kinase</fullName>
    </submittedName>
</protein>
<reference evidence="1 2" key="1">
    <citation type="submission" date="2023-08" db="EMBL/GenBank/DDBJ databases">
        <title>Microbacterium psychrotolerans sp. nov., a psychrotolerant bacterium isolated from soil in Heilongjiang Province, China.</title>
        <authorList>
            <person name="An P."/>
            <person name="Zhao D."/>
            <person name="Xiang H."/>
        </authorList>
    </citation>
    <scope>NUCLEOTIDE SEQUENCE [LARGE SCALE GENOMIC DNA]</scope>
    <source>
        <strain evidence="1 2">QXD-8</strain>
    </source>
</reference>
<keyword evidence="1" id="KW-0808">Transferase</keyword>
<dbReference type="RefSeq" id="WP_308869720.1">
    <property type="nucleotide sequence ID" value="NZ_JAVFWO010000007.1"/>
</dbReference>
<keyword evidence="2" id="KW-1185">Reference proteome</keyword>
<organism evidence="1 2">
    <name type="scientific">Microbacterium psychrotolerans</name>
    <dbReference type="NCBI Taxonomy" id="3068321"/>
    <lineage>
        <taxon>Bacteria</taxon>
        <taxon>Bacillati</taxon>
        <taxon>Actinomycetota</taxon>
        <taxon>Actinomycetes</taxon>
        <taxon>Micrococcales</taxon>
        <taxon>Microbacteriaceae</taxon>
        <taxon>Microbacterium</taxon>
    </lineage>
</organism>
<accession>A0ABU0Z7X8</accession>
<comment type="caution">
    <text evidence="1">The sequence shown here is derived from an EMBL/GenBank/DDBJ whole genome shotgun (WGS) entry which is preliminary data.</text>
</comment>
<dbReference type="InterPro" id="IPR027417">
    <property type="entry name" value="P-loop_NTPase"/>
</dbReference>
<keyword evidence="1" id="KW-0418">Kinase</keyword>
<dbReference type="Proteomes" id="UP001235133">
    <property type="component" value="Unassembled WGS sequence"/>
</dbReference>
<proteinExistence type="predicted"/>
<evidence type="ECO:0000313" key="1">
    <source>
        <dbReference type="EMBL" id="MDQ7880050.1"/>
    </source>
</evidence>
<name>A0ABU0Z7X8_9MICO</name>
<dbReference type="GO" id="GO:0016301">
    <property type="term" value="F:kinase activity"/>
    <property type="evidence" value="ECO:0007669"/>
    <property type="project" value="UniProtKB-KW"/>
</dbReference>
<dbReference type="SUPFAM" id="SSF52540">
    <property type="entry name" value="P-loop containing nucleoside triphosphate hydrolases"/>
    <property type="match status" value="1"/>
</dbReference>
<dbReference type="EMBL" id="JAVFWO010000007">
    <property type="protein sequence ID" value="MDQ7880050.1"/>
    <property type="molecule type" value="Genomic_DNA"/>
</dbReference>